<feature type="region of interest" description="Disordered" evidence="6">
    <location>
        <begin position="714"/>
        <end position="736"/>
    </location>
</feature>
<dbReference type="GO" id="GO:0016874">
    <property type="term" value="F:ligase activity"/>
    <property type="evidence" value="ECO:0007669"/>
    <property type="project" value="UniProtKB-KW"/>
</dbReference>
<feature type="compositionally biased region" description="Basic and acidic residues" evidence="6">
    <location>
        <begin position="407"/>
        <end position="421"/>
    </location>
</feature>
<dbReference type="SUPFAM" id="SSF56204">
    <property type="entry name" value="Hect, E3 ligase catalytic domain"/>
    <property type="match status" value="1"/>
</dbReference>
<feature type="region of interest" description="Disordered" evidence="6">
    <location>
        <begin position="383"/>
        <end position="438"/>
    </location>
</feature>
<keyword evidence="3" id="KW-0808">Transferase</keyword>
<dbReference type="Proteomes" id="UP000321518">
    <property type="component" value="Unassembled WGS sequence"/>
</dbReference>
<dbReference type="GO" id="GO:0006511">
    <property type="term" value="P:ubiquitin-dependent protein catabolic process"/>
    <property type="evidence" value="ECO:0007669"/>
    <property type="project" value="TreeGrafter"/>
</dbReference>
<dbReference type="GO" id="GO:0061630">
    <property type="term" value="F:ubiquitin protein ligase activity"/>
    <property type="evidence" value="ECO:0007669"/>
    <property type="project" value="UniProtKB-EC"/>
</dbReference>
<dbReference type="EC" id="2.3.2.26" evidence="2"/>
<evidence type="ECO:0000256" key="2">
    <source>
        <dbReference type="ARBA" id="ARBA00012485"/>
    </source>
</evidence>
<dbReference type="InterPro" id="IPR035983">
    <property type="entry name" value="Hect_E3_ubiquitin_ligase"/>
</dbReference>
<proteinExistence type="predicted"/>
<organism evidence="8 9">
    <name type="scientific">Rhodotorula toruloides</name>
    <name type="common">Yeast</name>
    <name type="synonym">Rhodosporidium toruloides</name>
    <dbReference type="NCBI Taxonomy" id="5286"/>
    <lineage>
        <taxon>Eukaryota</taxon>
        <taxon>Fungi</taxon>
        <taxon>Dikarya</taxon>
        <taxon>Basidiomycota</taxon>
        <taxon>Pucciniomycotina</taxon>
        <taxon>Microbotryomycetes</taxon>
        <taxon>Sporidiobolales</taxon>
        <taxon>Sporidiobolaceae</taxon>
        <taxon>Rhodotorula</taxon>
    </lineage>
</organism>
<keyword evidence="8" id="KW-0436">Ligase</keyword>
<evidence type="ECO:0000313" key="8">
    <source>
        <dbReference type="EMBL" id="GEM11117.1"/>
    </source>
</evidence>
<feature type="compositionally biased region" description="Acidic residues" evidence="6">
    <location>
        <begin position="395"/>
        <end position="406"/>
    </location>
</feature>
<feature type="compositionally biased region" description="Basic and acidic residues" evidence="6">
    <location>
        <begin position="383"/>
        <end position="394"/>
    </location>
</feature>
<dbReference type="GO" id="GO:0000209">
    <property type="term" value="P:protein polyubiquitination"/>
    <property type="evidence" value="ECO:0007669"/>
    <property type="project" value="InterPro"/>
</dbReference>
<dbReference type="AlphaFoldDB" id="A0A511KL67"/>
<dbReference type="PROSITE" id="PS50096">
    <property type="entry name" value="IQ"/>
    <property type="match status" value="1"/>
</dbReference>
<evidence type="ECO:0000256" key="1">
    <source>
        <dbReference type="ARBA" id="ARBA00000885"/>
    </source>
</evidence>
<dbReference type="PROSITE" id="PS50237">
    <property type="entry name" value="HECT"/>
    <property type="match status" value="1"/>
</dbReference>
<name>A0A511KL67_RHOTO</name>
<evidence type="ECO:0000313" key="9">
    <source>
        <dbReference type="Proteomes" id="UP000321518"/>
    </source>
</evidence>
<evidence type="ECO:0000259" key="7">
    <source>
        <dbReference type="PROSITE" id="PS50237"/>
    </source>
</evidence>
<dbReference type="PANTHER" id="PTHR45700:SF2">
    <property type="entry name" value="UBIQUITIN-PROTEIN LIGASE E3C"/>
    <property type="match status" value="1"/>
</dbReference>
<feature type="domain" description="HECT" evidence="7">
    <location>
        <begin position="849"/>
        <end position="1187"/>
    </location>
</feature>
<dbReference type="CDD" id="cd23767">
    <property type="entry name" value="IQCD"/>
    <property type="match status" value="1"/>
</dbReference>
<dbReference type="EMBL" id="BJWK01000013">
    <property type="protein sequence ID" value="GEM11117.1"/>
    <property type="molecule type" value="Genomic_DNA"/>
</dbReference>
<dbReference type="InterPro" id="IPR000569">
    <property type="entry name" value="HECT_dom"/>
</dbReference>
<dbReference type="Gene3D" id="3.30.2410.10">
    <property type="entry name" value="Hect, E3 ligase catalytic domain"/>
    <property type="match status" value="1"/>
</dbReference>
<reference evidence="8 9" key="1">
    <citation type="submission" date="2019-07" db="EMBL/GenBank/DDBJ databases">
        <title>Rhodotorula toruloides NBRC10032 genome sequencing.</title>
        <authorList>
            <person name="Shida Y."/>
            <person name="Takaku H."/>
            <person name="Ogasawara W."/>
            <person name="Mori K."/>
        </authorList>
    </citation>
    <scope>NUCLEOTIDE SEQUENCE [LARGE SCALE GENOMIC DNA]</scope>
    <source>
        <strain evidence="8 9">NBRC10032</strain>
    </source>
</reference>
<dbReference type="Gene3D" id="3.90.1750.10">
    <property type="entry name" value="Hect, E3 ligase catalytic domains"/>
    <property type="match status" value="1"/>
</dbReference>
<comment type="catalytic activity">
    <reaction evidence="1">
        <text>S-ubiquitinyl-[E2 ubiquitin-conjugating enzyme]-L-cysteine + [acceptor protein]-L-lysine = [E2 ubiquitin-conjugating enzyme]-L-cysteine + N(6)-ubiquitinyl-[acceptor protein]-L-lysine.</text>
        <dbReference type="EC" id="2.3.2.26"/>
    </reaction>
</comment>
<feature type="active site" description="Glycyl thioester intermediate" evidence="5">
    <location>
        <position position="1155"/>
    </location>
</feature>
<evidence type="ECO:0000256" key="4">
    <source>
        <dbReference type="ARBA" id="ARBA00022786"/>
    </source>
</evidence>
<protein>
    <recommendedName>
        <fullName evidence="2">HECT-type E3 ubiquitin transferase</fullName>
        <ecNumber evidence="2">2.3.2.26</ecNumber>
    </recommendedName>
</protein>
<sequence>MDSLFTGSARVRPQINLGGRHGDSNQPGSHLDLVQRARQEREQRERDRKRAAAALSIQAFYRGRKSARQARSLFRSQFDAIIPVSTPAAAPPSSANEVLAASRLLASAYSPGDREDVKRLAAWCRTVLRPAQGATDKTPLLFSLYCADAESWATLSRTIGSLLFTEATASPLLPQSPLFLEIAKILADPASYAKWKTPAQVPRDGLLAYLLERKAFYSGLGDAISSIPPEQRTHPSLSALVSLSLLPFRVYSPPTSPTPAAFPQRAAALLAFALSILTVPLLIPYRLSPTLLTTLTTTIPYWDVLASLTSDVTFPQLLALSEVETAVLLAHVVELGKARLSATTKGAAGVENGKQALAYLECVRGLLTRLPVGVFEELSGKKDKGKERATAVEKEDVDESDVDQEEVERARVAVGTSRDRDDEGDSIMSPAPPSVPAVPAQLDLDSRVRASLRHIASPAHVATVLALSNRYSASTRPALSGLLVTLLAHLSSPSLTLSTAPSGSSSPSSHAPSLRDQTLNALLYSPSASGLLRELYRGYIRSSPLGRTLSSAKREKSGVVLAALADGKYKDEWPVLVLALEMYSRSLVTMGDDEFYSSAGGVFGGGGGATGGANSRNPLTLDEVIGLSGMIRNAAFAMYWQDNDTAASSGSGADGVVGTGGWRREDVRALMTRFLQQIHARDSRRQFTPEGHWHMTGAIDMRSFVETAVYEDNRLDGEGAGSDDQPALHGPVSPEDEERHYALNDTRRRMGLRGQIHRSTRGQPVPRTRSSVLSKRQLALISPRLGILNNIPFVVPFETRVAIFRQFIDNDFAKLGLGDATSYSARSRHRAVVRRTHLAEDAYTHMNGLGPELKKRIEIVFIDEHGMEESGIDGGGLFKELLTSLSKEVFDTNRGLWLATSEQEIYPNPHAYAKESTQLSWFTFVGRILGKAIYSGILVNVKFANFFLAKWLGRQSYLDDLASLDPELYNGLLKLKNYPGNVEEDLALNFTITEEDFGVSRSIDLIPGGSEIPVTNDNRMQYIVLVSNYRLNVQIAPQCRAFYQGLFEIINPRWLHMFNQSELAVLVGGTEEAIDIDDLKANTVYSGFSEEENTPTIRAFWDVVESFDKDQRAKLVKFVTACERPPLLGFGQLNPKFAIRNAGGDQTRLPTSATCVNLLKLPDYQDPNNLREKLIYAINSGAGFDLS</sequence>
<evidence type="ECO:0000256" key="3">
    <source>
        <dbReference type="ARBA" id="ARBA00022679"/>
    </source>
</evidence>
<dbReference type="OrthoDB" id="8068875at2759"/>
<dbReference type="InterPro" id="IPR044611">
    <property type="entry name" value="E3A/B/C-like"/>
</dbReference>
<dbReference type="CDD" id="cd00078">
    <property type="entry name" value="HECTc"/>
    <property type="match status" value="1"/>
</dbReference>
<dbReference type="PANTHER" id="PTHR45700">
    <property type="entry name" value="UBIQUITIN-PROTEIN LIGASE E3C"/>
    <property type="match status" value="1"/>
</dbReference>
<evidence type="ECO:0000256" key="6">
    <source>
        <dbReference type="SAM" id="MobiDB-lite"/>
    </source>
</evidence>
<keyword evidence="4 5" id="KW-0833">Ubl conjugation pathway</keyword>
<gene>
    <name evidence="8" type="ORF">Rt10032_c13g5134</name>
</gene>
<comment type="caution">
    <text evidence="8">The sequence shown here is derived from an EMBL/GenBank/DDBJ whole genome shotgun (WGS) entry which is preliminary data.</text>
</comment>
<dbReference type="FunFam" id="3.30.2410.10:FF:000011">
    <property type="entry name" value="Putative Ubiquitin-protein ligase E3C"/>
    <property type="match status" value="1"/>
</dbReference>
<evidence type="ECO:0000256" key="5">
    <source>
        <dbReference type="PROSITE-ProRule" id="PRU00104"/>
    </source>
</evidence>
<accession>A0A511KL67</accession>
<dbReference type="Gene3D" id="3.30.2160.10">
    <property type="entry name" value="Hect, E3 ligase catalytic domain"/>
    <property type="match status" value="1"/>
</dbReference>
<dbReference type="FunFam" id="3.30.2160.10:FF:000002">
    <property type="entry name" value="Putative Ubiquitin-protein ligase E3C"/>
    <property type="match status" value="1"/>
</dbReference>
<dbReference type="Pfam" id="PF00632">
    <property type="entry name" value="HECT"/>
    <property type="match status" value="1"/>
</dbReference>
<dbReference type="SMART" id="SM00119">
    <property type="entry name" value="HECTc"/>
    <property type="match status" value="1"/>
</dbReference>